<keyword evidence="5" id="KW-1185">Reference proteome</keyword>
<dbReference type="PANTHER" id="PTHR42919:SF8">
    <property type="entry name" value="N-ALPHA-ACETYLTRANSFERASE 50"/>
    <property type="match status" value="1"/>
</dbReference>
<dbReference type="Gene3D" id="3.40.630.30">
    <property type="match status" value="1"/>
</dbReference>
<evidence type="ECO:0000313" key="5">
    <source>
        <dbReference type="Proteomes" id="UP000515928"/>
    </source>
</evidence>
<evidence type="ECO:0000313" key="4">
    <source>
        <dbReference type="EMBL" id="QNN60190.1"/>
    </source>
</evidence>
<dbReference type="PROSITE" id="PS51186">
    <property type="entry name" value="GNAT"/>
    <property type="match status" value="1"/>
</dbReference>
<dbReference type="PANTHER" id="PTHR42919">
    <property type="entry name" value="N-ALPHA-ACETYLTRANSFERASE"/>
    <property type="match status" value="1"/>
</dbReference>
<dbReference type="InterPro" id="IPR016181">
    <property type="entry name" value="Acyl_CoA_acyltransferase"/>
</dbReference>
<dbReference type="GO" id="GO:0016747">
    <property type="term" value="F:acyltransferase activity, transferring groups other than amino-acyl groups"/>
    <property type="evidence" value="ECO:0007669"/>
    <property type="project" value="InterPro"/>
</dbReference>
<gene>
    <name evidence="4" type="ORF">H9L01_07395</name>
</gene>
<feature type="domain" description="N-acetyltransferase" evidence="3">
    <location>
        <begin position="1"/>
        <end position="174"/>
    </location>
</feature>
<keyword evidence="1 4" id="KW-0808">Transferase</keyword>
<dbReference type="KEGG" id="eio:H9L01_07395"/>
<dbReference type="InterPro" id="IPR051556">
    <property type="entry name" value="N-term/lysine_N-AcTrnsfr"/>
</dbReference>
<dbReference type="AlphaFoldDB" id="A0A7G9RX65"/>
<evidence type="ECO:0000259" key="3">
    <source>
        <dbReference type="PROSITE" id="PS51186"/>
    </source>
</evidence>
<proteinExistence type="predicted"/>
<protein>
    <submittedName>
        <fullName evidence="4">GNAT family N-acetyltransferase</fullName>
    </submittedName>
</protein>
<organism evidence="4 5">
    <name type="scientific">Erysipelothrix inopinata</name>
    <dbReference type="NCBI Taxonomy" id="225084"/>
    <lineage>
        <taxon>Bacteria</taxon>
        <taxon>Bacillati</taxon>
        <taxon>Bacillota</taxon>
        <taxon>Erysipelotrichia</taxon>
        <taxon>Erysipelotrichales</taxon>
        <taxon>Erysipelotrichaceae</taxon>
        <taxon>Erysipelothrix</taxon>
    </lineage>
</organism>
<dbReference type="CDD" id="cd04301">
    <property type="entry name" value="NAT_SF"/>
    <property type="match status" value="1"/>
</dbReference>
<dbReference type="Proteomes" id="UP000515928">
    <property type="component" value="Chromosome"/>
</dbReference>
<evidence type="ECO:0000256" key="2">
    <source>
        <dbReference type="ARBA" id="ARBA00023315"/>
    </source>
</evidence>
<keyword evidence="2" id="KW-0012">Acyltransferase</keyword>
<dbReference type="SUPFAM" id="SSF55729">
    <property type="entry name" value="Acyl-CoA N-acyltransferases (Nat)"/>
    <property type="match status" value="1"/>
</dbReference>
<evidence type="ECO:0000256" key="1">
    <source>
        <dbReference type="ARBA" id="ARBA00022679"/>
    </source>
</evidence>
<name>A0A7G9RX65_9FIRM</name>
<accession>A0A7G9RX65</accession>
<reference evidence="4 5" key="1">
    <citation type="submission" date="2020-08" db="EMBL/GenBank/DDBJ databases">
        <title>Genome sequence of Erysipelothrix inopinata DSM 15511T.</title>
        <authorList>
            <person name="Hyun D.-W."/>
            <person name="Bae J.-W."/>
        </authorList>
    </citation>
    <scope>NUCLEOTIDE SEQUENCE [LARGE SCALE GENOMIC DNA]</scope>
    <source>
        <strain evidence="4 5">DSM 15511</strain>
    </source>
</reference>
<dbReference type="EMBL" id="CP060715">
    <property type="protein sequence ID" value="QNN60190.1"/>
    <property type="molecule type" value="Genomic_DNA"/>
</dbReference>
<dbReference type="InterPro" id="IPR000182">
    <property type="entry name" value="GNAT_dom"/>
</dbReference>
<dbReference type="Pfam" id="PF00583">
    <property type="entry name" value="Acetyltransf_1"/>
    <property type="match status" value="1"/>
</dbReference>
<sequence>MMIRKLNKKDYEGKSYDVTYTTDSYYDVELLEDVFWGVTLVKKSFDGIQQKEFSGEWFAKHLENPVLFGLEVEGVLVGFIQIGEESWHQRMRISDIIIDERYRHKGYGSKLIQHVINYVKNEPIRELVLEVQSCNVKAINMYQKNGFDIKGLDMTHYTNHDIENHEVRLEMMMSIDQG</sequence>
<dbReference type="RefSeq" id="WP_187533322.1">
    <property type="nucleotide sequence ID" value="NZ_CBCSHU010000026.1"/>
</dbReference>